<proteinExistence type="predicted"/>
<keyword evidence="3" id="KW-1185">Reference proteome</keyword>
<sequence length="175" mass="19872">MEDHDWVTAATTDDSLVVELLVSLHGRRMSSSSTACHAAEAPLEWRVRQRRSKSLFVVNDNCKKKKQRASPTTPLTWCGATSLSGSADGVYDDSAAPPNLSRSKVRLRFTTTSVTISSSSKSSKRKKTVSELRNEENSLVQETKELKREITKLYIRVEKERWMNKKLKRMKKELV</sequence>
<gene>
    <name evidence="2" type="ORF">M569_03635</name>
</gene>
<protein>
    <submittedName>
        <fullName evidence="2">Uncharacterized protein</fullName>
    </submittedName>
</protein>
<dbReference type="EMBL" id="AUSU01001393">
    <property type="protein sequence ID" value="EPS71128.1"/>
    <property type="molecule type" value="Genomic_DNA"/>
</dbReference>
<name>S8E5Q0_9LAMI</name>
<dbReference type="OrthoDB" id="1724644at2759"/>
<organism evidence="2 3">
    <name type="scientific">Genlisea aurea</name>
    <dbReference type="NCBI Taxonomy" id="192259"/>
    <lineage>
        <taxon>Eukaryota</taxon>
        <taxon>Viridiplantae</taxon>
        <taxon>Streptophyta</taxon>
        <taxon>Embryophyta</taxon>
        <taxon>Tracheophyta</taxon>
        <taxon>Spermatophyta</taxon>
        <taxon>Magnoliopsida</taxon>
        <taxon>eudicotyledons</taxon>
        <taxon>Gunneridae</taxon>
        <taxon>Pentapetalae</taxon>
        <taxon>asterids</taxon>
        <taxon>lamiids</taxon>
        <taxon>Lamiales</taxon>
        <taxon>Lentibulariaceae</taxon>
        <taxon>Genlisea</taxon>
    </lineage>
</organism>
<comment type="caution">
    <text evidence="2">The sequence shown here is derived from an EMBL/GenBank/DDBJ whole genome shotgun (WGS) entry which is preliminary data.</text>
</comment>
<evidence type="ECO:0000313" key="2">
    <source>
        <dbReference type="EMBL" id="EPS71128.1"/>
    </source>
</evidence>
<feature type="non-terminal residue" evidence="2">
    <location>
        <position position="175"/>
    </location>
</feature>
<evidence type="ECO:0000313" key="3">
    <source>
        <dbReference type="Proteomes" id="UP000015453"/>
    </source>
</evidence>
<evidence type="ECO:0000256" key="1">
    <source>
        <dbReference type="SAM" id="MobiDB-lite"/>
    </source>
</evidence>
<dbReference type="Proteomes" id="UP000015453">
    <property type="component" value="Unassembled WGS sequence"/>
</dbReference>
<dbReference type="AlphaFoldDB" id="S8E5Q0"/>
<accession>S8E5Q0</accession>
<feature type="region of interest" description="Disordered" evidence="1">
    <location>
        <begin position="116"/>
        <end position="135"/>
    </location>
</feature>
<reference evidence="2 3" key="1">
    <citation type="journal article" date="2013" name="BMC Genomics">
        <title>The miniature genome of a carnivorous plant Genlisea aurea contains a low number of genes and short non-coding sequences.</title>
        <authorList>
            <person name="Leushkin E.V."/>
            <person name="Sutormin R.A."/>
            <person name="Nabieva E.R."/>
            <person name="Penin A.A."/>
            <person name="Kondrashov A.S."/>
            <person name="Logacheva M.D."/>
        </authorList>
    </citation>
    <scope>NUCLEOTIDE SEQUENCE [LARGE SCALE GENOMIC DNA]</scope>
</reference>
<dbReference type="PANTHER" id="PTHR35099">
    <property type="entry name" value="OS02G0182700 PROTEIN"/>
    <property type="match status" value="1"/>
</dbReference>
<dbReference type="PANTHER" id="PTHR35099:SF2">
    <property type="entry name" value="OS02G0182700 PROTEIN"/>
    <property type="match status" value="1"/>
</dbReference>